<evidence type="ECO:0008006" key="3">
    <source>
        <dbReference type="Google" id="ProtNLM"/>
    </source>
</evidence>
<dbReference type="OrthoDB" id="2248172at2"/>
<sequence>MNDDISIIWGRVEQLFKHKYQTMYWIEVYNDRFDDTYNFFFYAKEKFGRQRSIPLHTVKDYHLEHLEGIIDELKKRTQLTIKFGGFDKLYWPKSQKLIQRKASEVE</sequence>
<keyword evidence="2" id="KW-1185">Reference proteome</keyword>
<dbReference type="RefSeq" id="WP_057799426.1">
    <property type="nucleotide sequence ID" value="NZ_BJZZ01000016.1"/>
</dbReference>
<name>A0A0R2NH07_9LACO</name>
<evidence type="ECO:0000313" key="1">
    <source>
        <dbReference type="EMBL" id="KRO25102.1"/>
    </source>
</evidence>
<dbReference type="EMBL" id="JQCQ01000016">
    <property type="protein sequence ID" value="KRO25102.1"/>
    <property type="molecule type" value="Genomic_DNA"/>
</dbReference>
<comment type="caution">
    <text evidence="1">The sequence shown here is derived from an EMBL/GenBank/DDBJ whole genome shotgun (WGS) entry which is preliminary data.</text>
</comment>
<dbReference type="AlphaFoldDB" id="A0A0R2NH07"/>
<accession>A0A0R2NH07</accession>
<dbReference type="Proteomes" id="UP000051249">
    <property type="component" value="Unassembled WGS sequence"/>
</dbReference>
<protein>
    <recommendedName>
        <fullName evidence="3">Acetyl-CoA carboxylase</fullName>
    </recommendedName>
</protein>
<gene>
    <name evidence="1" type="ORF">IV88_GL000435</name>
</gene>
<dbReference type="PATRIC" id="fig|480391.4.peg.440"/>
<evidence type="ECO:0000313" key="2">
    <source>
        <dbReference type="Proteomes" id="UP000051249"/>
    </source>
</evidence>
<reference evidence="1 2" key="1">
    <citation type="journal article" date="2015" name="Genome Announc.">
        <title>Expanding the biotechnology potential of lactobacilli through comparative genomics of 213 strains and associated genera.</title>
        <authorList>
            <person name="Sun Z."/>
            <person name="Harris H.M."/>
            <person name="McCann A."/>
            <person name="Guo C."/>
            <person name="Argimon S."/>
            <person name="Zhang W."/>
            <person name="Yang X."/>
            <person name="Jeffery I.B."/>
            <person name="Cooney J.C."/>
            <person name="Kagawa T.F."/>
            <person name="Liu W."/>
            <person name="Song Y."/>
            <person name="Salvetti E."/>
            <person name="Wrobel A."/>
            <person name="Rasinkangas P."/>
            <person name="Parkhill J."/>
            <person name="Rea M.C."/>
            <person name="O'Sullivan O."/>
            <person name="Ritari J."/>
            <person name="Douillard F.P."/>
            <person name="Paul Ross R."/>
            <person name="Yang R."/>
            <person name="Briner A.E."/>
            <person name="Felis G.E."/>
            <person name="de Vos W.M."/>
            <person name="Barrangou R."/>
            <person name="Klaenhammer T.R."/>
            <person name="Caufield P.W."/>
            <person name="Cui Y."/>
            <person name="Zhang H."/>
            <person name="O'Toole P.W."/>
        </authorList>
    </citation>
    <scope>NUCLEOTIDE SEQUENCE [LARGE SCALE GENOMIC DNA]</scope>
    <source>
        <strain evidence="1 2">DSM 23026</strain>
    </source>
</reference>
<organism evidence="1 2">
    <name type="scientific">Pediococcus argentinicus</name>
    <dbReference type="NCBI Taxonomy" id="480391"/>
    <lineage>
        <taxon>Bacteria</taxon>
        <taxon>Bacillati</taxon>
        <taxon>Bacillota</taxon>
        <taxon>Bacilli</taxon>
        <taxon>Lactobacillales</taxon>
        <taxon>Lactobacillaceae</taxon>
        <taxon>Pediococcus</taxon>
    </lineage>
</organism>
<proteinExistence type="predicted"/>